<proteinExistence type="predicted"/>
<dbReference type="PANTHER" id="PTHR23159">
    <property type="entry name" value="CENTROSOMAL PROTEIN 2"/>
    <property type="match status" value="1"/>
</dbReference>
<dbReference type="AlphaFoldDB" id="A0A9P7NBQ2"/>
<feature type="compositionally biased region" description="Basic and acidic residues" evidence="1">
    <location>
        <begin position="599"/>
        <end position="609"/>
    </location>
</feature>
<reference evidence="2" key="1">
    <citation type="journal article" date="2020" name="bioRxiv">
        <title>Whole genome comparisons of ergot fungi reveals the divergence and evolution of species within the genus Claviceps are the result of varying mechanisms driving genome evolution and host range expansion.</title>
        <authorList>
            <person name="Wyka S.A."/>
            <person name="Mondo S.J."/>
            <person name="Liu M."/>
            <person name="Dettman J."/>
            <person name="Nalam V."/>
            <person name="Broders K.D."/>
        </authorList>
    </citation>
    <scope>NUCLEOTIDE SEQUENCE</scope>
    <source>
        <strain evidence="2">CCC 602</strain>
    </source>
</reference>
<feature type="compositionally biased region" description="Low complexity" evidence="1">
    <location>
        <begin position="521"/>
        <end position="531"/>
    </location>
</feature>
<gene>
    <name evidence="2" type="ORF">E4U43_008221</name>
</gene>
<dbReference type="Gene3D" id="1.10.287.1490">
    <property type="match status" value="1"/>
</dbReference>
<evidence type="ECO:0000313" key="2">
    <source>
        <dbReference type="EMBL" id="KAG6011602.1"/>
    </source>
</evidence>
<feature type="region of interest" description="Disordered" evidence="1">
    <location>
        <begin position="262"/>
        <end position="287"/>
    </location>
</feature>
<sequence length="720" mass="79959">MAEWAIGEMLKGKGEIWDDGLAPLDSGEAGLKLRFNDAGSLKLRWPPRCSVPHMWLIRMWRRLGGARVARMARIHELEMLRQEALHKTESITRDEEARLLQLRILTIRDENADLRDEIGQRNHKIGALTRDTDQLRLDLAVSQKTIREQNARLKKQDIDLANLKAEMEAMNLSMSDTGKLLQEKFALTRELERLKPELEHLQSQLTTLQATVAEKNDLRRQLDAVEAELENEKRSRQRLQSKNNDAAAAELACRLEEAEENLATERRDRDKMKRELEKQVTTTKAENERLEERISGLKDKTKGLEAENERLEERICSLKDEAKGLQAELKEAKDNLHEARSELAATQSRPVENEQLEKRLSGLKDKTKGLEAENERLEERICSLKDKAKGLQAELKEAKDDLHEARSELAAAQSSRTASRVVEDKPKKATSLTTDVGRKRRAPVMSFEEITIQTPGNDTAARERPAKKRGSEKVTASVGEKSVFSITPFLNRNKSLLDDAANEPPQTASPEMDDPSPPMSDEPAAPEPVSESEAETPKPKASLKTSTSVSFKSPAKAAKAARPRAVRQAKATTTTPLGESTPGKANRAVKPRGTPKIKSIPEVRADKKAPSRCVDSTAVPDQENVPIAASRKTAPVLEPKVPDMGIKKRKRKLLGGANTTLFDEDDEDDGEAPMASKPQPTGGKRTRARLGGGVRNAFAAGSSFSPLKRDRRGVNASFLG</sequence>
<name>A0A9P7NBQ2_9HYPO</name>
<organism evidence="2 3">
    <name type="scientific">Claviceps pusilla</name>
    <dbReference type="NCBI Taxonomy" id="123648"/>
    <lineage>
        <taxon>Eukaryota</taxon>
        <taxon>Fungi</taxon>
        <taxon>Dikarya</taxon>
        <taxon>Ascomycota</taxon>
        <taxon>Pezizomycotina</taxon>
        <taxon>Sordariomycetes</taxon>
        <taxon>Hypocreomycetidae</taxon>
        <taxon>Hypocreales</taxon>
        <taxon>Clavicipitaceae</taxon>
        <taxon>Claviceps</taxon>
    </lineage>
</organism>
<feature type="compositionally biased region" description="Acidic residues" evidence="1">
    <location>
        <begin position="662"/>
        <end position="671"/>
    </location>
</feature>
<evidence type="ECO:0000256" key="1">
    <source>
        <dbReference type="SAM" id="MobiDB-lite"/>
    </source>
</evidence>
<dbReference type="EMBL" id="SRPW01000856">
    <property type="protein sequence ID" value="KAG6011602.1"/>
    <property type="molecule type" value="Genomic_DNA"/>
</dbReference>
<dbReference type="OrthoDB" id="20105at2759"/>
<comment type="caution">
    <text evidence="2">The sequence shown here is derived from an EMBL/GenBank/DDBJ whole genome shotgun (WGS) entry which is preliminary data.</text>
</comment>
<feature type="compositionally biased region" description="Basic and acidic residues" evidence="1">
    <location>
        <begin position="263"/>
        <end position="278"/>
    </location>
</feature>
<feature type="region of interest" description="Disordered" evidence="1">
    <location>
        <begin position="402"/>
        <end position="720"/>
    </location>
</feature>
<dbReference type="Gene3D" id="1.20.5.340">
    <property type="match status" value="1"/>
</dbReference>
<accession>A0A9P7NBQ2</accession>
<feature type="compositionally biased region" description="Basic and acidic residues" evidence="1">
    <location>
        <begin position="460"/>
        <end position="472"/>
    </location>
</feature>
<feature type="compositionally biased region" description="Polar residues" evidence="1">
    <location>
        <begin position="484"/>
        <end position="494"/>
    </location>
</feature>
<evidence type="ECO:0000313" key="3">
    <source>
        <dbReference type="Proteomes" id="UP000748025"/>
    </source>
</evidence>
<keyword evidence="3" id="KW-1185">Reference proteome</keyword>
<dbReference type="Proteomes" id="UP000748025">
    <property type="component" value="Unassembled WGS sequence"/>
</dbReference>
<dbReference type="PANTHER" id="PTHR23159:SF31">
    <property type="entry name" value="CENTROSOME-ASSOCIATED PROTEIN CEP250 ISOFORM X1"/>
    <property type="match status" value="1"/>
</dbReference>
<protein>
    <submittedName>
        <fullName evidence="2">Uncharacterized protein</fullName>
    </submittedName>
</protein>